<dbReference type="RefSeq" id="WP_316682292.1">
    <property type="nucleotide sequence ID" value="NZ_CATZLL010000015.1"/>
</dbReference>
<dbReference type="Proteomes" id="UP001189757">
    <property type="component" value="Unassembled WGS sequence"/>
</dbReference>
<evidence type="ECO:0000313" key="2">
    <source>
        <dbReference type="Proteomes" id="UP001189757"/>
    </source>
</evidence>
<gene>
    <name evidence="1" type="ORF">LMG18101_04227</name>
</gene>
<reference evidence="1 2" key="1">
    <citation type="submission" date="2023-07" db="EMBL/GenBank/DDBJ databases">
        <authorList>
            <person name="Peeters C."/>
        </authorList>
    </citation>
    <scope>NUCLEOTIDE SEQUENCE [LARGE SCALE GENOMIC DNA]</scope>
    <source>
        <strain evidence="1 2">LMG 18101</strain>
    </source>
</reference>
<name>A0ABM9K906_9RALS</name>
<dbReference type="EMBL" id="CATZLL010000015">
    <property type="protein sequence ID" value="CAJ0820271.1"/>
    <property type="molecule type" value="Genomic_DNA"/>
</dbReference>
<protein>
    <recommendedName>
        <fullName evidence="3">HAD family hydrolase</fullName>
    </recommendedName>
</protein>
<dbReference type="Pfam" id="PF18143">
    <property type="entry name" value="HAD_SAK_2"/>
    <property type="match status" value="1"/>
</dbReference>
<proteinExistence type="predicted"/>
<keyword evidence="2" id="KW-1185">Reference proteome</keyword>
<sequence>MPRAEADVVLRALGHPVTWHSGSTRVADPPDDITRHTLAIRSTTPTLFVDYDGTLHVGRALLDTTTGHVTLDSGRPLFEFAPLLAEMLEPYPAVEIVLTTSWLQELPTEQVISYLPLELRRRVVGTTGDIKPRMGYLRDGTARTYTISSYAYGEGLKNWLAIDDSVYGAYHFGREPGELVDHFCLLDSARGISDESAQRCIRDWLARVYTDDSALPVRLG</sequence>
<accession>A0ABM9K906</accession>
<evidence type="ECO:0000313" key="1">
    <source>
        <dbReference type="EMBL" id="CAJ0820271.1"/>
    </source>
</evidence>
<organism evidence="1 2">
    <name type="scientific">Ralstonia flaminis</name>
    <dbReference type="NCBI Taxonomy" id="3058597"/>
    <lineage>
        <taxon>Bacteria</taxon>
        <taxon>Pseudomonadati</taxon>
        <taxon>Pseudomonadota</taxon>
        <taxon>Betaproteobacteria</taxon>
        <taxon>Burkholderiales</taxon>
        <taxon>Burkholderiaceae</taxon>
        <taxon>Ralstonia</taxon>
    </lineage>
</organism>
<comment type="caution">
    <text evidence="1">The sequence shown here is derived from an EMBL/GenBank/DDBJ whole genome shotgun (WGS) entry which is preliminary data.</text>
</comment>
<evidence type="ECO:0008006" key="3">
    <source>
        <dbReference type="Google" id="ProtNLM"/>
    </source>
</evidence>